<dbReference type="Proteomes" id="UP001500909">
    <property type="component" value="Unassembled WGS sequence"/>
</dbReference>
<dbReference type="InterPro" id="IPR023375">
    <property type="entry name" value="ADC_dom_sf"/>
</dbReference>
<dbReference type="Pfam" id="PF06314">
    <property type="entry name" value="ADC"/>
    <property type="match status" value="1"/>
</dbReference>
<comment type="caution">
    <text evidence="1">The sequence shown here is derived from an EMBL/GenBank/DDBJ whole genome shotgun (WGS) entry which is preliminary data.</text>
</comment>
<evidence type="ECO:0008006" key="3">
    <source>
        <dbReference type="Google" id="ProtNLM"/>
    </source>
</evidence>
<dbReference type="RefSeq" id="WP_346096976.1">
    <property type="nucleotide sequence ID" value="NZ_BAAABY010000032.1"/>
</dbReference>
<dbReference type="Gene3D" id="2.40.400.10">
    <property type="entry name" value="Acetoacetate decarboxylase-like"/>
    <property type="match status" value="1"/>
</dbReference>
<evidence type="ECO:0000313" key="2">
    <source>
        <dbReference type="Proteomes" id="UP001500909"/>
    </source>
</evidence>
<protein>
    <recommendedName>
        <fullName evidence="3">Acetoacetate decarboxylase</fullName>
    </recommendedName>
</protein>
<name>A0ABP3KBM8_9ACTN</name>
<accession>A0ABP3KBM8</accession>
<evidence type="ECO:0000313" key="1">
    <source>
        <dbReference type="EMBL" id="GAA0475795.1"/>
    </source>
</evidence>
<organism evidence="1 2">
    <name type="scientific">Streptomyces olivaceiscleroticus</name>
    <dbReference type="NCBI Taxonomy" id="68245"/>
    <lineage>
        <taxon>Bacteria</taxon>
        <taxon>Bacillati</taxon>
        <taxon>Actinomycetota</taxon>
        <taxon>Actinomycetes</taxon>
        <taxon>Kitasatosporales</taxon>
        <taxon>Streptomycetaceae</taxon>
        <taxon>Streptomyces</taxon>
    </lineage>
</organism>
<dbReference type="SUPFAM" id="SSF160104">
    <property type="entry name" value="Acetoacetate decarboxylase-like"/>
    <property type="match status" value="1"/>
</dbReference>
<keyword evidence="2" id="KW-1185">Reference proteome</keyword>
<proteinExistence type="predicted"/>
<gene>
    <name evidence="1" type="ORF">GCM10010361_45290</name>
</gene>
<reference evidence="2" key="1">
    <citation type="journal article" date="2019" name="Int. J. Syst. Evol. Microbiol.">
        <title>The Global Catalogue of Microorganisms (GCM) 10K type strain sequencing project: providing services to taxonomists for standard genome sequencing and annotation.</title>
        <authorList>
            <consortium name="The Broad Institute Genomics Platform"/>
            <consortium name="The Broad Institute Genome Sequencing Center for Infectious Disease"/>
            <person name="Wu L."/>
            <person name="Ma J."/>
        </authorList>
    </citation>
    <scope>NUCLEOTIDE SEQUENCE [LARGE SCALE GENOMIC DNA]</scope>
    <source>
        <strain evidence="2">JCM 4805</strain>
    </source>
</reference>
<dbReference type="EMBL" id="BAAABY010000032">
    <property type="protein sequence ID" value="GAA0475795.1"/>
    <property type="molecule type" value="Genomic_DNA"/>
</dbReference>
<sequence length="229" mass="24793">MTDRTEPPAGPGFPAPPWRARGSLWLSLFRTRAPLPLPTGLTPLGSRRLLAVLLVRYTEGTLRYDEFAVASPVRSDRHVGLHCHGIWVDSQASLRGGRDLWGIPKEPARFSWSADSVRVSDDAGTIAALRVGPHGRWRVPVPYAPGHVFGRIGADRVQLAGRLSGRLRTGRLGTLEWSGRLPELRRAEPLCALALSPARFFFPAGTVVGSRGGPLPGRPGRATGPDPRS</sequence>
<dbReference type="InterPro" id="IPR010451">
    <property type="entry name" value="Acetoacetate_decarboxylase"/>
</dbReference>